<gene>
    <name evidence="2" type="ORF">C8035_v000234</name>
</gene>
<dbReference type="Proteomes" id="UP000295083">
    <property type="component" value="Unassembled WGS sequence"/>
</dbReference>
<feature type="compositionally biased region" description="Basic and acidic residues" evidence="1">
    <location>
        <begin position="1"/>
        <end position="17"/>
    </location>
</feature>
<feature type="compositionally biased region" description="Low complexity" evidence="1">
    <location>
        <begin position="36"/>
        <end position="51"/>
    </location>
</feature>
<organism evidence="2 3">
    <name type="scientific">Colletotrichum spinosum</name>
    <dbReference type="NCBI Taxonomy" id="1347390"/>
    <lineage>
        <taxon>Eukaryota</taxon>
        <taxon>Fungi</taxon>
        <taxon>Dikarya</taxon>
        <taxon>Ascomycota</taxon>
        <taxon>Pezizomycotina</taxon>
        <taxon>Sordariomycetes</taxon>
        <taxon>Hypocreomycetidae</taxon>
        <taxon>Glomerellales</taxon>
        <taxon>Glomerellaceae</taxon>
        <taxon>Colletotrichum</taxon>
        <taxon>Colletotrichum orbiculare species complex</taxon>
    </lineage>
</organism>
<dbReference type="EMBL" id="QAPG01010715">
    <property type="protein sequence ID" value="TDZ12799.1"/>
    <property type="molecule type" value="Genomic_DNA"/>
</dbReference>
<feature type="region of interest" description="Disordered" evidence="1">
    <location>
        <begin position="1"/>
        <end position="56"/>
    </location>
</feature>
<name>A0A4R8PKL7_9PEZI</name>
<reference evidence="2 3" key="1">
    <citation type="submission" date="2018-11" db="EMBL/GenBank/DDBJ databases">
        <title>Genome sequence and assembly of Colletotrichum spinosum.</title>
        <authorList>
            <person name="Gan P."/>
            <person name="Shirasu K."/>
        </authorList>
    </citation>
    <scope>NUCLEOTIDE SEQUENCE [LARGE SCALE GENOMIC DNA]</scope>
    <source>
        <strain evidence="2 3">CBS 515.97</strain>
    </source>
</reference>
<keyword evidence="3" id="KW-1185">Reference proteome</keyword>
<protein>
    <submittedName>
        <fullName evidence="2">Uncharacterized protein</fullName>
    </submittedName>
</protein>
<evidence type="ECO:0000313" key="2">
    <source>
        <dbReference type="EMBL" id="TDZ12799.1"/>
    </source>
</evidence>
<proteinExistence type="predicted"/>
<accession>A0A4R8PKL7</accession>
<evidence type="ECO:0000313" key="3">
    <source>
        <dbReference type="Proteomes" id="UP000295083"/>
    </source>
</evidence>
<sequence>MVWEGKAADQSRAEEAGVRGTPAASREKEPHPTSNSNSAQRQATATAQSDAGVQAQRATGFWHHHLAEPFDCYTKVPTHEIVLGTYRGTSCFSSKHAVTDTVVLEMASN</sequence>
<comment type="caution">
    <text evidence="2">The sequence shown here is derived from an EMBL/GenBank/DDBJ whole genome shotgun (WGS) entry which is preliminary data.</text>
</comment>
<evidence type="ECO:0000256" key="1">
    <source>
        <dbReference type="SAM" id="MobiDB-lite"/>
    </source>
</evidence>
<dbReference type="AlphaFoldDB" id="A0A4R8PKL7"/>